<name>A0AA35TCM7_GEOBA</name>
<evidence type="ECO:0000256" key="6">
    <source>
        <dbReference type="ARBA" id="ARBA00034116"/>
    </source>
</evidence>
<evidence type="ECO:0000313" key="10">
    <source>
        <dbReference type="EMBL" id="CAI8045523.1"/>
    </source>
</evidence>
<evidence type="ECO:0000313" key="11">
    <source>
        <dbReference type="Proteomes" id="UP001174909"/>
    </source>
</evidence>
<keyword evidence="4" id="KW-0969">Cilium</keyword>
<feature type="domain" description="Trichohyalin-plectin-homology" evidence="9">
    <location>
        <begin position="183"/>
        <end position="530"/>
    </location>
</feature>
<dbReference type="Proteomes" id="UP001174909">
    <property type="component" value="Unassembled WGS sequence"/>
</dbReference>
<dbReference type="Pfam" id="PF13868">
    <property type="entry name" value="TPH"/>
    <property type="match status" value="1"/>
</dbReference>
<feature type="region of interest" description="Disordered" evidence="8">
    <location>
        <begin position="1"/>
        <end position="73"/>
    </location>
</feature>
<dbReference type="GO" id="GO:0031514">
    <property type="term" value="C:motile cilium"/>
    <property type="evidence" value="ECO:0007669"/>
    <property type="project" value="UniProtKB-SubCell"/>
</dbReference>
<feature type="compositionally biased region" description="Basic and acidic residues" evidence="8">
    <location>
        <begin position="60"/>
        <end position="73"/>
    </location>
</feature>
<feature type="region of interest" description="Disordered" evidence="8">
    <location>
        <begin position="127"/>
        <end position="171"/>
    </location>
</feature>
<comment type="similarity">
    <text evidence="6">Belongs to the CFAP45 family.</text>
</comment>
<evidence type="ECO:0000256" key="2">
    <source>
        <dbReference type="ARBA" id="ARBA00022846"/>
    </source>
</evidence>
<evidence type="ECO:0000256" key="8">
    <source>
        <dbReference type="SAM" id="MobiDB-lite"/>
    </source>
</evidence>
<accession>A0AA35TCM7</accession>
<keyword evidence="11" id="KW-1185">Reference proteome</keyword>
<keyword evidence="5" id="KW-0966">Cell projection</keyword>
<evidence type="ECO:0000256" key="5">
    <source>
        <dbReference type="ARBA" id="ARBA00023273"/>
    </source>
</evidence>
<feature type="compositionally biased region" description="Basic residues" evidence="8">
    <location>
        <begin position="9"/>
        <end position="18"/>
    </location>
</feature>
<comment type="caution">
    <text evidence="10">The sequence shown here is derived from an EMBL/GenBank/DDBJ whole genome shotgun (WGS) entry which is preliminary data.</text>
</comment>
<feature type="region of interest" description="Disordered" evidence="8">
    <location>
        <begin position="453"/>
        <end position="482"/>
    </location>
</feature>
<feature type="region of interest" description="Disordered" evidence="8">
    <location>
        <begin position="314"/>
        <end position="412"/>
    </location>
</feature>
<dbReference type="AlphaFoldDB" id="A0AA35TCM7"/>
<proteinExistence type="inferred from homology"/>
<dbReference type="InterPro" id="IPR043597">
    <property type="entry name" value="TPH_dom"/>
</dbReference>
<reference evidence="10" key="1">
    <citation type="submission" date="2023-03" db="EMBL/GenBank/DDBJ databases">
        <authorList>
            <person name="Steffen K."/>
            <person name="Cardenas P."/>
        </authorList>
    </citation>
    <scope>NUCLEOTIDE SEQUENCE</scope>
</reference>
<dbReference type="PANTHER" id="PTHR15504">
    <property type="entry name" value="NASOPHARYNGEAL EPITHELIUM SPECIFIC PROTEIN 1"/>
    <property type="match status" value="1"/>
</dbReference>
<keyword evidence="3" id="KW-0175">Coiled coil</keyword>
<protein>
    <recommendedName>
        <fullName evidence="7">Cilia- and flagella-associated protein 45</fullName>
    </recommendedName>
</protein>
<comment type="subcellular location">
    <subcellularLocation>
        <location evidence="1">Cell projection</location>
        <location evidence="1">Cilium</location>
        <location evidence="1">Flagellum</location>
    </subcellularLocation>
</comment>
<dbReference type="EMBL" id="CASHTH010003477">
    <property type="protein sequence ID" value="CAI8045523.1"/>
    <property type="molecule type" value="Genomic_DNA"/>
</dbReference>
<evidence type="ECO:0000256" key="1">
    <source>
        <dbReference type="ARBA" id="ARBA00004230"/>
    </source>
</evidence>
<dbReference type="PANTHER" id="PTHR15504:SF0">
    <property type="entry name" value="CILIA- AND FLAGELLA-ASSOCIATED PROTEIN 45"/>
    <property type="match status" value="1"/>
</dbReference>
<evidence type="ECO:0000256" key="3">
    <source>
        <dbReference type="ARBA" id="ARBA00023054"/>
    </source>
</evidence>
<organism evidence="10 11">
    <name type="scientific">Geodia barretti</name>
    <name type="common">Barrett's horny sponge</name>
    <dbReference type="NCBI Taxonomy" id="519541"/>
    <lineage>
        <taxon>Eukaryota</taxon>
        <taxon>Metazoa</taxon>
        <taxon>Porifera</taxon>
        <taxon>Demospongiae</taxon>
        <taxon>Heteroscleromorpha</taxon>
        <taxon>Tetractinellida</taxon>
        <taxon>Astrophorina</taxon>
        <taxon>Geodiidae</taxon>
        <taxon>Geodia</taxon>
    </lineage>
</organism>
<evidence type="ECO:0000256" key="7">
    <source>
        <dbReference type="ARBA" id="ARBA00034142"/>
    </source>
</evidence>
<gene>
    <name evidence="10" type="ORF">GBAR_LOCUS25181</name>
</gene>
<keyword evidence="2 10" id="KW-0282">Flagellum</keyword>
<evidence type="ECO:0000259" key="9">
    <source>
        <dbReference type="Pfam" id="PF13868"/>
    </source>
</evidence>
<feature type="compositionally biased region" description="Basic and acidic residues" evidence="8">
    <location>
        <begin position="456"/>
        <end position="482"/>
    </location>
</feature>
<evidence type="ECO:0000256" key="4">
    <source>
        <dbReference type="ARBA" id="ARBA00023069"/>
    </source>
</evidence>
<dbReference type="InterPro" id="IPR033253">
    <property type="entry name" value="CFAP45"/>
</dbReference>
<sequence>MAASGVTLKTHKAKKQRLVNRSGNVDESLFGPPARLQQMCGNRSWDPSLSDGRPSVLSGEGERGRGRRGRSDPDVVEIITRDFIRKIKVPGTPDPSGLSTVLEKTELDNIRQRAQVLSAEVRREREARIKSEREERLKASSTRKREMQELEMRRKQNEKPSDFEQEAKEQSKDLLANARAQLAEQEDEIKKLNEAILNAKCHAIRDAQLREREEILRAMQEEEVRLDAMMEVDRVKSVREAEEKEKDQQMERLKGVEVIRSQISEREQQRLLDLEKKDQETASMLRYLEKLREEDMEQLQRKRETQRNLMEEVTKCNDEIQRQKDMQREQQKLEDMRLMQYLQEKEKREEELAREQEKQKQEKEMELSRLRAQQERAQDTQAEKDSVKAKRRQEAFEREWRRKQKEEAEKKAAMEQMLMQSRQDQIHHKEHFLAVQAQRDREEFDRVLRAQQEMMQQDKRKQESSLKRRQEHAREVKKQVKEKEEEVISARRAFFQEGIKLDQEARERRRKLDEIKQRKLAELRAVGIPEKYCAEVNRRITAPPPSFTMARQH</sequence>